<organism evidence="4 5">
    <name type="scientific">Carex littledalei</name>
    <dbReference type="NCBI Taxonomy" id="544730"/>
    <lineage>
        <taxon>Eukaryota</taxon>
        <taxon>Viridiplantae</taxon>
        <taxon>Streptophyta</taxon>
        <taxon>Embryophyta</taxon>
        <taxon>Tracheophyta</taxon>
        <taxon>Spermatophyta</taxon>
        <taxon>Magnoliopsida</taxon>
        <taxon>Liliopsida</taxon>
        <taxon>Poales</taxon>
        <taxon>Cyperaceae</taxon>
        <taxon>Cyperoideae</taxon>
        <taxon>Cariceae</taxon>
        <taxon>Carex</taxon>
        <taxon>Carex subgen. Euthyceras</taxon>
    </lineage>
</organism>
<evidence type="ECO:0000313" key="5">
    <source>
        <dbReference type="Proteomes" id="UP000623129"/>
    </source>
</evidence>
<dbReference type="PROSITE" id="PS50157">
    <property type="entry name" value="ZINC_FINGER_C2H2_2"/>
    <property type="match status" value="1"/>
</dbReference>
<dbReference type="PROSITE" id="PS00028">
    <property type="entry name" value="ZINC_FINGER_C2H2_1"/>
    <property type="match status" value="1"/>
</dbReference>
<dbReference type="SUPFAM" id="SSF57667">
    <property type="entry name" value="beta-beta-alpha zinc fingers"/>
    <property type="match status" value="1"/>
</dbReference>
<dbReference type="InterPro" id="IPR036236">
    <property type="entry name" value="Znf_C2H2_sf"/>
</dbReference>
<dbReference type="PANTHER" id="PTHR35744">
    <property type="entry name" value="C2H2-TYPE DOMAIN-CONTAINING PROTEIN"/>
    <property type="match status" value="1"/>
</dbReference>
<evidence type="ECO:0000313" key="4">
    <source>
        <dbReference type="EMBL" id="KAF3339894.1"/>
    </source>
</evidence>
<feature type="region of interest" description="Disordered" evidence="2">
    <location>
        <begin position="285"/>
        <end position="316"/>
    </location>
</feature>
<protein>
    <recommendedName>
        <fullName evidence="3">C2H2-type domain-containing protein</fullName>
    </recommendedName>
</protein>
<evidence type="ECO:0000256" key="2">
    <source>
        <dbReference type="SAM" id="MobiDB-lite"/>
    </source>
</evidence>
<dbReference type="OrthoDB" id="3518456at2759"/>
<dbReference type="Gene3D" id="3.30.160.60">
    <property type="entry name" value="Classic Zinc Finger"/>
    <property type="match status" value="1"/>
</dbReference>
<dbReference type="PANTHER" id="PTHR35744:SF4">
    <property type="entry name" value="OS04G0464600 PROTEIN"/>
    <property type="match status" value="1"/>
</dbReference>
<keyword evidence="1" id="KW-0862">Zinc</keyword>
<accession>A0A833REM9</accession>
<dbReference type="AlphaFoldDB" id="A0A833REM9"/>
<keyword evidence="5" id="KW-1185">Reference proteome</keyword>
<keyword evidence="1" id="KW-0479">Metal-binding</keyword>
<dbReference type="EMBL" id="SWLB01000003">
    <property type="protein sequence ID" value="KAF3339894.1"/>
    <property type="molecule type" value="Genomic_DNA"/>
</dbReference>
<dbReference type="Proteomes" id="UP000623129">
    <property type="component" value="Unassembled WGS sequence"/>
</dbReference>
<feature type="domain" description="C2H2-type" evidence="3">
    <location>
        <begin position="97"/>
        <end position="125"/>
    </location>
</feature>
<keyword evidence="1" id="KW-0863">Zinc-finger</keyword>
<reference evidence="4" key="1">
    <citation type="submission" date="2020-01" db="EMBL/GenBank/DDBJ databases">
        <title>Genome sequence of Kobresia littledalei, the first chromosome-level genome in the family Cyperaceae.</title>
        <authorList>
            <person name="Qu G."/>
        </authorList>
    </citation>
    <scope>NUCLEOTIDE SEQUENCE</scope>
    <source>
        <strain evidence="4">C.B.Clarke</strain>
        <tissue evidence="4">Leaf</tissue>
    </source>
</reference>
<name>A0A833REM9_9POAL</name>
<comment type="caution">
    <text evidence="4">The sequence shown here is derived from an EMBL/GenBank/DDBJ whole genome shotgun (WGS) entry which is preliminary data.</text>
</comment>
<proteinExistence type="predicted"/>
<dbReference type="InterPro" id="IPR013087">
    <property type="entry name" value="Znf_C2H2_type"/>
</dbReference>
<evidence type="ECO:0000256" key="1">
    <source>
        <dbReference type="PROSITE-ProRule" id="PRU00042"/>
    </source>
</evidence>
<gene>
    <name evidence="4" type="ORF">FCM35_KLT15665</name>
</gene>
<dbReference type="GO" id="GO:0008270">
    <property type="term" value="F:zinc ion binding"/>
    <property type="evidence" value="ECO:0007669"/>
    <property type="project" value="UniProtKB-KW"/>
</dbReference>
<evidence type="ECO:0000259" key="3">
    <source>
        <dbReference type="PROSITE" id="PS50157"/>
    </source>
</evidence>
<sequence length="316" mass="36036">MKLSHQINSLYLFHLLSRKTLSTSASTSTSPSLSSVALFWDLKSIPPTSTYRRLSLYDISVRLRLAAASFGHLLSPSLAFSSPSHRISPSPPLQPPFRCRLCGRAFPSHQTLTHHFTSVHSPEHERRLQRLGSATGRRLCILSGQLSLNLSRYEKAYRELFGRCENAIDEVKRAGFRVLVGGDKTVHLCRELENQQRVKFAVIVSDDLEFVRVLIKMRRKGVKSVVIGELKGDNGIKRHGDVGFCWREVLGGKVKEEGPKVVARWREKELLERLEWRYDPRQDDKEELLSTENTGEEKAKGKPWWKLDNGFSNQEC</sequence>